<name>A0A3M7RZF1_BRAPC</name>
<dbReference type="Gene3D" id="3.40.640.10">
    <property type="entry name" value="Type I PLP-dependent aspartate aminotransferase-like (Major domain)"/>
    <property type="match status" value="1"/>
</dbReference>
<feature type="modified residue" description="N6-(pyridoxal phosphate)lysine" evidence="5">
    <location>
        <position position="206"/>
    </location>
</feature>
<evidence type="ECO:0000256" key="3">
    <source>
        <dbReference type="ARBA" id="ARBA00022898"/>
    </source>
</evidence>
<dbReference type="SUPFAM" id="SSF53383">
    <property type="entry name" value="PLP-dependent transferases"/>
    <property type="match status" value="1"/>
</dbReference>
<evidence type="ECO:0000256" key="4">
    <source>
        <dbReference type="ARBA" id="ARBA00023239"/>
    </source>
</evidence>
<dbReference type="GO" id="GO:0006545">
    <property type="term" value="P:glycine biosynthetic process"/>
    <property type="evidence" value="ECO:0007669"/>
    <property type="project" value="TreeGrafter"/>
</dbReference>
<comment type="similarity">
    <text evidence="2">Belongs to the threonine aldolase family.</text>
</comment>
<comment type="cofactor">
    <cofactor evidence="1">
        <name>pyridoxal 5'-phosphate</name>
        <dbReference type="ChEBI" id="CHEBI:597326"/>
    </cofactor>
</comment>
<gene>
    <name evidence="7" type="ORF">BpHYR1_024915</name>
</gene>
<dbReference type="STRING" id="10195.A0A3M7RZF1"/>
<dbReference type="InterPro" id="IPR001597">
    <property type="entry name" value="ArAA_b-elim_lyase/Thr_aldolase"/>
</dbReference>
<feature type="domain" description="Aromatic amino acid beta-eliminating lyase/threonine aldolase" evidence="6">
    <location>
        <begin position="7"/>
        <end position="291"/>
    </location>
</feature>
<dbReference type="EMBL" id="REGN01002339">
    <property type="protein sequence ID" value="RNA28800.1"/>
    <property type="molecule type" value="Genomic_DNA"/>
</dbReference>
<dbReference type="Gene3D" id="3.90.1150.10">
    <property type="entry name" value="Aspartate Aminotransferase, domain 1"/>
    <property type="match status" value="1"/>
</dbReference>
<dbReference type="AlphaFoldDB" id="A0A3M7RZF1"/>
<evidence type="ECO:0000256" key="2">
    <source>
        <dbReference type="ARBA" id="ARBA00006966"/>
    </source>
</evidence>
<dbReference type="InterPro" id="IPR015424">
    <property type="entry name" value="PyrdxlP-dep_Trfase"/>
</dbReference>
<dbReference type="InterPro" id="IPR015422">
    <property type="entry name" value="PyrdxlP-dep_Trfase_small"/>
</dbReference>
<dbReference type="Proteomes" id="UP000276133">
    <property type="component" value="Unassembled WGS sequence"/>
</dbReference>
<comment type="caution">
    <text evidence="7">The sequence shown here is derived from an EMBL/GenBank/DDBJ whole genome shotgun (WGS) entry which is preliminary data.</text>
</comment>
<dbReference type="PANTHER" id="PTHR48097">
    <property type="entry name" value="L-THREONINE ALDOLASE-RELATED"/>
    <property type="match status" value="1"/>
</dbReference>
<reference evidence="7 8" key="1">
    <citation type="journal article" date="2018" name="Sci. Rep.">
        <title>Genomic signatures of local adaptation to the degree of environmental predictability in rotifers.</title>
        <authorList>
            <person name="Franch-Gras L."/>
            <person name="Hahn C."/>
            <person name="Garcia-Roger E.M."/>
            <person name="Carmona M.J."/>
            <person name="Serra M."/>
            <person name="Gomez A."/>
        </authorList>
    </citation>
    <scope>NUCLEOTIDE SEQUENCE [LARGE SCALE GENOMIC DNA]</scope>
    <source>
        <strain evidence="7">HYR1</strain>
    </source>
</reference>
<dbReference type="GO" id="GO:0008732">
    <property type="term" value="F:L-allo-threonine aldolase activity"/>
    <property type="evidence" value="ECO:0007669"/>
    <property type="project" value="TreeGrafter"/>
</dbReference>
<keyword evidence="4" id="KW-0456">Lyase</keyword>
<evidence type="ECO:0000259" key="6">
    <source>
        <dbReference type="Pfam" id="PF01212"/>
    </source>
</evidence>
<keyword evidence="8" id="KW-1185">Reference proteome</keyword>
<dbReference type="Pfam" id="PF01212">
    <property type="entry name" value="Beta_elim_lyase"/>
    <property type="match status" value="1"/>
</dbReference>
<sequence>MQESLIEFRSDTFTKPTPEMLQDMIKAEVGDSVYEEDPTVIKLEQIVSNLFGKEAALFMPSGTMANLAAVMTHCNERGCDIIVGDNSHFNLWEQGNVSQIGGIYCKQIRNNEDGTFDLEKFESMISDHTDCHCSTTKAVCIENTHNQCGGRVLPISFIENLRQICDRYDVRIHLDGSRVMNASIASGKSVKEICLHCDSINFCFSKGLGAPVGSVLIGSKQFIERAKRVRKALGGAMRQVGLLAAACLHALERAQQNLTKDHQNAKRLADGISTGSAVQLDNKVETNIVHLKLHPSIKMADFIQRLAMVIKKFD</sequence>
<evidence type="ECO:0000256" key="1">
    <source>
        <dbReference type="ARBA" id="ARBA00001933"/>
    </source>
</evidence>
<protein>
    <submittedName>
        <fullName evidence="7">Putative low-specificity L-threonine aldolase 2</fullName>
    </submittedName>
</protein>
<accession>A0A3M7RZF1</accession>
<evidence type="ECO:0000256" key="5">
    <source>
        <dbReference type="PIRSR" id="PIRSR017617-1"/>
    </source>
</evidence>
<dbReference type="GO" id="GO:0005829">
    <property type="term" value="C:cytosol"/>
    <property type="evidence" value="ECO:0007669"/>
    <property type="project" value="TreeGrafter"/>
</dbReference>
<dbReference type="InterPro" id="IPR023603">
    <property type="entry name" value="Low_specificity_L-TA-like"/>
</dbReference>
<dbReference type="PIRSF" id="PIRSF017617">
    <property type="entry name" value="Thr_aldolase"/>
    <property type="match status" value="1"/>
</dbReference>
<evidence type="ECO:0000313" key="8">
    <source>
        <dbReference type="Proteomes" id="UP000276133"/>
    </source>
</evidence>
<proteinExistence type="inferred from homology"/>
<keyword evidence="3" id="KW-0663">Pyridoxal phosphate</keyword>
<dbReference type="FunFam" id="3.40.640.10:FF:000030">
    <property type="entry name" value="Low-specificity L-threonine aldolase"/>
    <property type="match status" value="1"/>
</dbReference>
<evidence type="ECO:0000313" key="7">
    <source>
        <dbReference type="EMBL" id="RNA28800.1"/>
    </source>
</evidence>
<dbReference type="NCBIfam" id="NF041359">
    <property type="entry name" value="GntG_guanitoxin"/>
    <property type="match status" value="1"/>
</dbReference>
<dbReference type="OrthoDB" id="10261951at2759"/>
<dbReference type="PANTHER" id="PTHR48097:SF9">
    <property type="entry name" value="L-THREONINE ALDOLASE"/>
    <property type="match status" value="1"/>
</dbReference>
<organism evidence="7 8">
    <name type="scientific">Brachionus plicatilis</name>
    <name type="common">Marine rotifer</name>
    <name type="synonym">Brachionus muelleri</name>
    <dbReference type="NCBI Taxonomy" id="10195"/>
    <lineage>
        <taxon>Eukaryota</taxon>
        <taxon>Metazoa</taxon>
        <taxon>Spiralia</taxon>
        <taxon>Gnathifera</taxon>
        <taxon>Rotifera</taxon>
        <taxon>Eurotatoria</taxon>
        <taxon>Monogononta</taxon>
        <taxon>Pseudotrocha</taxon>
        <taxon>Ploima</taxon>
        <taxon>Brachionidae</taxon>
        <taxon>Brachionus</taxon>
    </lineage>
</organism>
<dbReference type="GO" id="GO:0006567">
    <property type="term" value="P:L-threonine catabolic process"/>
    <property type="evidence" value="ECO:0007669"/>
    <property type="project" value="TreeGrafter"/>
</dbReference>
<dbReference type="InterPro" id="IPR015421">
    <property type="entry name" value="PyrdxlP-dep_Trfase_major"/>
</dbReference>